<reference evidence="4 5" key="1">
    <citation type="journal article" date="2016" name="Genome Biol. Evol.">
        <title>Divergent and convergent evolution of fungal pathogenicity.</title>
        <authorList>
            <person name="Shang Y."/>
            <person name="Xiao G."/>
            <person name="Zheng P."/>
            <person name="Cen K."/>
            <person name="Zhan S."/>
            <person name="Wang C."/>
        </authorList>
    </citation>
    <scope>NUCLEOTIDE SEQUENCE [LARGE SCALE GENOMIC DNA]</scope>
    <source>
        <strain evidence="4 5">RCEF 3172</strain>
    </source>
</reference>
<evidence type="ECO:0000313" key="5">
    <source>
        <dbReference type="Proteomes" id="UP000076863"/>
    </source>
</evidence>
<evidence type="ECO:0000259" key="2">
    <source>
        <dbReference type="Pfam" id="PF00931"/>
    </source>
</evidence>
<protein>
    <submittedName>
        <fullName evidence="4">Kinesin light chain</fullName>
    </submittedName>
</protein>
<dbReference type="InterPro" id="IPR002182">
    <property type="entry name" value="NB-ARC"/>
</dbReference>
<proteinExistence type="predicted"/>
<feature type="region of interest" description="Disordered" evidence="1">
    <location>
        <begin position="1"/>
        <end position="25"/>
    </location>
</feature>
<dbReference type="GO" id="GO:0009116">
    <property type="term" value="P:nucleoside metabolic process"/>
    <property type="evidence" value="ECO:0007669"/>
    <property type="project" value="InterPro"/>
</dbReference>
<dbReference type="InterPro" id="IPR019734">
    <property type="entry name" value="TPR_rpt"/>
</dbReference>
<dbReference type="InterPro" id="IPR000845">
    <property type="entry name" value="Nucleoside_phosphorylase_d"/>
</dbReference>
<evidence type="ECO:0000259" key="3">
    <source>
        <dbReference type="Pfam" id="PF01048"/>
    </source>
</evidence>
<dbReference type="Pfam" id="PF13374">
    <property type="entry name" value="TPR_10"/>
    <property type="match status" value="2"/>
</dbReference>
<dbReference type="InterPro" id="IPR053137">
    <property type="entry name" value="NLR-like"/>
</dbReference>
<dbReference type="GO" id="GO:0043531">
    <property type="term" value="F:ADP binding"/>
    <property type="evidence" value="ECO:0007669"/>
    <property type="project" value="InterPro"/>
</dbReference>
<dbReference type="Gene3D" id="1.25.40.10">
    <property type="entry name" value="Tetratricopeptide repeat domain"/>
    <property type="match status" value="2"/>
</dbReference>
<evidence type="ECO:0000313" key="4">
    <source>
        <dbReference type="EMBL" id="OAA35641.1"/>
    </source>
</evidence>
<feature type="compositionally biased region" description="Polar residues" evidence="1">
    <location>
        <begin position="16"/>
        <end position="25"/>
    </location>
</feature>
<dbReference type="Gene3D" id="3.40.50.300">
    <property type="entry name" value="P-loop containing nucleotide triphosphate hydrolases"/>
    <property type="match status" value="1"/>
</dbReference>
<dbReference type="Pfam" id="PF01048">
    <property type="entry name" value="PNP_UDP_1"/>
    <property type="match status" value="1"/>
</dbReference>
<feature type="domain" description="Nucleoside phosphorylase" evidence="3">
    <location>
        <begin position="40"/>
        <end position="315"/>
    </location>
</feature>
<dbReference type="Pfam" id="PF13424">
    <property type="entry name" value="TPR_12"/>
    <property type="match status" value="2"/>
</dbReference>
<dbReference type="InterPro" id="IPR035994">
    <property type="entry name" value="Nucleoside_phosphorylase_sf"/>
</dbReference>
<dbReference type="SMART" id="SM00028">
    <property type="entry name" value="TPR"/>
    <property type="match status" value="6"/>
</dbReference>
<dbReference type="SUPFAM" id="SSF48452">
    <property type="entry name" value="TPR-like"/>
    <property type="match status" value="2"/>
</dbReference>
<dbReference type="PANTHER" id="PTHR46082:SF6">
    <property type="entry name" value="AAA+ ATPASE DOMAIN-CONTAINING PROTEIN-RELATED"/>
    <property type="match status" value="1"/>
</dbReference>
<dbReference type="PANTHER" id="PTHR46082">
    <property type="entry name" value="ATP/GTP-BINDING PROTEIN-RELATED"/>
    <property type="match status" value="1"/>
</dbReference>
<dbReference type="Pfam" id="PF00931">
    <property type="entry name" value="NB-ARC"/>
    <property type="match status" value="1"/>
</dbReference>
<dbReference type="EMBL" id="AZHA01000041">
    <property type="protein sequence ID" value="OAA35641.1"/>
    <property type="molecule type" value="Genomic_DNA"/>
</dbReference>
<organism evidence="4 5">
    <name type="scientific">Beauveria brongniartii RCEF 3172</name>
    <dbReference type="NCBI Taxonomy" id="1081107"/>
    <lineage>
        <taxon>Eukaryota</taxon>
        <taxon>Fungi</taxon>
        <taxon>Dikarya</taxon>
        <taxon>Ascomycota</taxon>
        <taxon>Pezizomycotina</taxon>
        <taxon>Sordariomycetes</taxon>
        <taxon>Hypocreomycetidae</taxon>
        <taxon>Hypocreales</taxon>
        <taxon>Cordycipitaceae</taxon>
        <taxon>Beauveria</taxon>
        <taxon>Beauveria brongniartii</taxon>
    </lineage>
</organism>
<dbReference type="AlphaFoldDB" id="A0A166XBS8"/>
<dbReference type="Gene3D" id="3.40.50.1580">
    <property type="entry name" value="Nucleoside phosphorylase domain"/>
    <property type="match status" value="1"/>
</dbReference>
<comment type="caution">
    <text evidence="4">The sequence shown here is derived from an EMBL/GenBank/DDBJ whole genome shotgun (WGS) entry which is preliminary data.</text>
</comment>
<gene>
    <name evidence="4" type="ORF">BBO_08670</name>
</gene>
<name>A0A166XBS8_9HYPO</name>
<dbReference type="GO" id="GO:0003824">
    <property type="term" value="F:catalytic activity"/>
    <property type="evidence" value="ECO:0007669"/>
    <property type="project" value="InterPro"/>
</dbReference>
<dbReference type="SUPFAM" id="SSF53167">
    <property type="entry name" value="Purine and uridine phosphorylases"/>
    <property type="match status" value="1"/>
</dbReference>
<dbReference type="OrthoDB" id="626167at2759"/>
<sequence length="1074" mass="120012">MVNTNAPHSAKRQKTSHQSSSNTRYEAQHGPLFSYDKYTIAWICALYMEMAAARAMLDETHDELPGHANDINTYALGSVKDHNVVIACLPTAQYGTNNAAHVLTNLIRTFPSVRLALMVGIGGGVPSKADVRLGDIVVGTRVIQHDLGKLTGDGQVQPTAVTKTLDASLGTAVSSLRSKHELEPCQISSVLRERLKGHSDYSRPSLPDRLFQAAYTHEFTGRGCEECDSSQLIIRSSRASNDPMIHYGGIASGNQVLRHGITRDDVARRLDVMCFEMEAAGLMDILPCLPIRGICDYSDSHKSKEWQTYAAATAAAYARELLEVLPVTAPQSSAGSIFSSVSHKRQQCHFMVPFGRNREFVGRDSIFKRLLATIAPSADQDDCQRVVLEGLGGVGKTQIALEAVFRLRHDHPDCSVFWVPALDAASFESAYRDIGRQLRIKGIDKDDADVGSLVMTALSESAFSWLLIIDNVDDAQLFFGNSNPTPLADYLPFSRNGSIVVTTRNHQVVTKLDISTSNTFLVGELSRDESITMLRQSVKETKLSDDKNVNELLDFLADLPLAIKQASSYIAKTGISISRYSEHCRSSDKKLIKLLSKGFEDRSRYKSSVNPVATTWWISFKHIARESRLAAEYLTFMCFFAEKEIPNALLPPAMDEEDDEMERDEAIGILKAYTFISERSESNSFDMHRLVRLALRNWLEVEQKLRHCSTAVIQWLAVVFPSPAHENRDIWIKYLPHVQSALGFSDTVEANEAQGRLLSKTADCFNLLGKYNSAENSYRASLQLRREMLGIEHPRTLDDMNGLANVLQRLGRYWEAEHTHRQTRELRQRVLGPGHPDTLASMNNLALSLVGCGKWQEAERLHRQTLESRRMVLGEQDPETLASMNNLALLLHGRERYEEAEEIYQQTVSLMEKVHGKEHPHTLISRNNLGNVLQRQGRHSESEKIHRETLQLRQKVLGEEHPETLASMNNLALLLVSLEMYEEGEKIHQQTLKLRQTVLGKEHPDTFASMKNLASVTQCLSQPASMTPERSATGVRCSYGFLPSEPIAFASGYPSISSGCYSLPQSESREAYHS</sequence>
<dbReference type="Proteomes" id="UP000076863">
    <property type="component" value="Unassembled WGS sequence"/>
</dbReference>
<evidence type="ECO:0000256" key="1">
    <source>
        <dbReference type="SAM" id="MobiDB-lite"/>
    </source>
</evidence>
<dbReference type="InterPro" id="IPR011990">
    <property type="entry name" value="TPR-like_helical_dom_sf"/>
</dbReference>
<accession>A0A166XBS8</accession>
<feature type="domain" description="NB-ARC" evidence="2">
    <location>
        <begin position="380"/>
        <end position="542"/>
    </location>
</feature>
<dbReference type="SUPFAM" id="SSF52540">
    <property type="entry name" value="P-loop containing nucleoside triphosphate hydrolases"/>
    <property type="match status" value="1"/>
</dbReference>
<keyword evidence="5" id="KW-1185">Reference proteome</keyword>
<dbReference type="InterPro" id="IPR027417">
    <property type="entry name" value="P-loop_NTPase"/>
</dbReference>